<dbReference type="AlphaFoldDB" id="A0A9D4WZP2"/>
<reference evidence="1 2" key="1">
    <citation type="journal article" date="2022" name="Nat. Genet.">
        <title>Improved pea reference genome and pan-genome highlight genomic features and evolutionary characteristics.</title>
        <authorList>
            <person name="Yang T."/>
            <person name="Liu R."/>
            <person name="Luo Y."/>
            <person name="Hu S."/>
            <person name="Wang D."/>
            <person name="Wang C."/>
            <person name="Pandey M.K."/>
            <person name="Ge S."/>
            <person name="Xu Q."/>
            <person name="Li N."/>
            <person name="Li G."/>
            <person name="Huang Y."/>
            <person name="Saxena R.K."/>
            <person name="Ji Y."/>
            <person name="Li M."/>
            <person name="Yan X."/>
            <person name="He Y."/>
            <person name="Liu Y."/>
            <person name="Wang X."/>
            <person name="Xiang C."/>
            <person name="Varshney R.K."/>
            <person name="Ding H."/>
            <person name="Gao S."/>
            <person name="Zong X."/>
        </authorList>
    </citation>
    <scope>NUCLEOTIDE SEQUENCE [LARGE SCALE GENOMIC DNA]</scope>
    <source>
        <strain evidence="1 2">cv. Zhongwan 6</strain>
    </source>
</reference>
<dbReference type="Gramene" id="Psat05G0694800-T1">
    <property type="protein sequence ID" value="KAI5412078.1"/>
    <property type="gene ID" value="KIW84_056948"/>
</dbReference>
<proteinExistence type="predicted"/>
<keyword evidence="2" id="KW-1185">Reference proteome</keyword>
<name>A0A9D4WZP2_PEA</name>
<sequence>MQHLDSDSPPTPPPTASSLGKIGVAVNLSDEDAYAVSWAVKHYLRQGVVLFHKDAEEDVVSTANSVVGNIAGSSVAEINTANSVLLPTKETYVEEIEEILRLYKEDQLSRGDLKELIDRVYDQILEEELMDNTDQELLMNLLENERRQQSHTSIRHKRAKHRHT</sequence>
<gene>
    <name evidence="1" type="ORF">KIW84_056948</name>
</gene>
<protein>
    <submittedName>
        <fullName evidence="1">Uncharacterized protein</fullName>
    </submittedName>
</protein>
<dbReference type="Proteomes" id="UP001058974">
    <property type="component" value="Chromosome 5"/>
</dbReference>
<comment type="caution">
    <text evidence="1">The sequence shown here is derived from an EMBL/GenBank/DDBJ whole genome shotgun (WGS) entry which is preliminary data.</text>
</comment>
<dbReference type="EMBL" id="JAMSHJ010000005">
    <property type="protein sequence ID" value="KAI5412078.1"/>
    <property type="molecule type" value="Genomic_DNA"/>
</dbReference>
<accession>A0A9D4WZP2</accession>
<evidence type="ECO:0000313" key="2">
    <source>
        <dbReference type="Proteomes" id="UP001058974"/>
    </source>
</evidence>
<dbReference type="Gramene" id="Psat5g247640.1">
    <property type="protein sequence ID" value="Psat5g247640.1.cds"/>
    <property type="gene ID" value="Psat5g247640"/>
</dbReference>
<evidence type="ECO:0000313" key="1">
    <source>
        <dbReference type="EMBL" id="KAI5412078.1"/>
    </source>
</evidence>
<organism evidence="1 2">
    <name type="scientific">Pisum sativum</name>
    <name type="common">Garden pea</name>
    <name type="synonym">Lathyrus oleraceus</name>
    <dbReference type="NCBI Taxonomy" id="3888"/>
    <lineage>
        <taxon>Eukaryota</taxon>
        <taxon>Viridiplantae</taxon>
        <taxon>Streptophyta</taxon>
        <taxon>Embryophyta</taxon>
        <taxon>Tracheophyta</taxon>
        <taxon>Spermatophyta</taxon>
        <taxon>Magnoliopsida</taxon>
        <taxon>eudicotyledons</taxon>
        <taxon>Gunneridae</taxon>
        <taxon>Pentapetalae</taxon>
        <taxon>rosids</taxon>
        <taxon>fabids</taxon>
        <taxon>Fabales</taxon>
        <taxon>Fabaceae</taxon>
        <taxon>Papilionoideae</taxon>
        <taxon>50 kb inversion clade</taxon>
        <taxon>NPAAA clade</taxon>
        <taxon>Hologalegina</taxon>
        <taxon>IRL clade</taxon>
        <taxon>Fabeae</taxon>
        <taxon>Lathyrus</taxon>
    </lineage>
</organism>